<evidence type="ECO:0000256" key="5">
    <source>
        <dbReference type="ARBA" id="ARBA00023163"/>
    </source>
</evidence>
<comment type="caution">
    <text evidence="8">The sequence shown here is derived from an EMBL/GenBank/DDBJ whole genome shotgun (WGS) entry which is preliminary data.</text>
</comment>
<dbReference type="EMBL" id="JAVRRG010000015">
    <property type="protein sequence ID" value="KAK5098097.1"/>
    <property type="molecule type" value="Genomic_DNA"/>
</dbReference>
<keyword evidence="9" id="KW-1185">Reference proteome</keyword>
<name>A0ABR0KJ77_9EURO</name>
<dbReference type="PANTHER" id="PTHR36206">
    <property type="entry name" value="ASPERCRYPTIN BIOSYNTHESIS CLUSTER-SPECIFIC TRANSCRIPTION REGULATOR ATNN-RELATED"/>
    <property type="match status" value="1"/>
</dbReference>
<keyword evidence="4" id="KW-0238">DNA-binding</keyword>
<evidence type="ECO:0000313" key="8">
    <source>
        <dbReference type="EMBL" id="KAK5098097.1"/>
    </source>
</evidence>
<keyword evidence="5" id="KW-0804">Transcription</keyword>
<evidence type="ECO:0000256" key="2">
    <source>
        <dbReference type="ARBA" id="ARBA00022833"/>
    </source>
</evidence>
<gene>
    <name evidence="8" type="ORF">LTR24_001918</name>
</gene>
<evidence type="ECO:0000256" key="1">
    <source>
        <dbReference type="ARBA" id="ARBA00022723"/>
    </source>
</evidence>
<dbReference type="Proteomes" id="UP001345013">
    <property type="component" value="Unassembled WGS sequence"/>
</dbReference>
<evidence type="ECO:0000256" key="3">
    <source>
        <dbReference type="ARBA" id="ARBA00023015"/>
    </source>
</evidence>
<dbReference type="PANTHER" id="PTHR36206:SF13">
    <property type="entry name" value="TRANSCRIPTIONAL REGULATORY PROTEIN MOC3"/>
    <property type="match status" value="1"/>
</dbReference>
<accession>A0ABR0KJ77</accession>
<feature type="region of interest" description="Disordered" evidence="7">
    <location>
        <begin position="43"/>
        <end position="93"/>
    </location>
</feature>
<keyword evidence="2" id="KW-0862">Zinc</keyword>
<evidence type="ECO:0000256" key="4">
    <source>
        <dbReference type="ARBA" id="ARBA00023125"/>
    </source>
</evidence>
<reference evidence="8 9" key="1">
    <citation type="submission" date="2023-08" db="EMBL/GenBank/DDBJ databases">
        <title>Black Yeasts Isolated from many extreme environments.</title>
        <authorList>
            <person name="Coleine C."/>
            <person name="Stajich J.E."/>
            <person name="Selbmann L."/>
        </authorList>
    </citation>
    <scope>NUCLEOTIDE SEQUENCE [LARGE SCALE GENOMIC DNA]</scope>
    <source>
        <strain evidence="8 9">CCFEE 5885</strain>
    </source>
</reference>
<keyword evidence="3" id="KW-0805">Transcription regulation</keyword>
<feature type="region of interest" description="Disordered" evidence="7">
    <location>
        <begin position="1"/>
        <end position="20"/>
    </location>
</feature>
<evidence type="ECO:0000256" key="6">
    <source>
        <dbReference type="ARBA" id="ARBA00023242"/>
    </source>
</evidence>
<evidence type="ECO:0000313" key="9">
    <source>
        <dbReference type="Proteomes" id="UP001345013"/>
    </source>
</evidence>
<keyword evidence="1" id="KW-0479">Metal-binding</keyword>
<protein>
    <submittedName>
        <fullName evidence="8">Uncharacterized protein</fullName>
    </submittedName>
</protein>
<organism evidence="8 9">
    <name type="scientific">Lithohypha guttulata</name>
    <dbReference type="NCBI Taxonomy" id="1690604"/>
    <lineage>
        <taxon>Eukaryota</taxon>
        <taxon>Fungi</taxon>
        <taxon>Dikarya</taxon>
        <taxon>Ascomycota</taxon>
        <taxon>Pezizomycotina</taxon>
        <taxon>Eurotiomycetes</taxon>
        <taxon>Chaetothyriomycetidae</taxon>
        <taxon>Chaetothyriales</taxon>
        <taxon>Trichomeriaceae</taxon>
        <taxon>Lithohypha</taxon>
    </lineage>
</organism>
<evidence type="ECO:0000256" key="7">
    <source>
        <dbReference type="SAM" id="MobiDB-lite"/>
    </source>
</evidence>
<proteinExistence type="predicted"/>
<sequence length="446" mass="49468">MNQIDVENGPQKHEQAAALASMSYAGPNPVFSLTSFKDTPCKMRRGKASLSERDADSSSPDEDSPESAESVVPEGQNALSVITTRRETPASPIESPLSVTPMIISPSEPYIRNERYFAKYFIELTSAIVGRSKTAPHFWQTLVPRAAWSFPSVRHAMIAAAMSCETLLNRENALVPRQQSDLQVLNHASRAVQALLAGNVPLDVVLLTSATLGILDLFKGEWDTACTHVVSGAKLAKQAQTDRDNDPYISFYCEAFASALPGVLSRVQKGGNQCPAEKNSIVRLNEAVQSLRLAKTSFDQAWPKIERHKGTDRDRIANVVRNAKRETEWILHRWESLLLEERERTSPPDDELQIQLHRVESPWSAVMGLLNAYFDEGGPWNIAKFEVAMERTLPFYMLAKSGPNIRMRETAVELMYMGTRLRGKSVTALQSLPGSRRASEDKSEGG</sequence>
<dbReference type="InterPro" id="IPR052360">
    <property type="entry name" value="Transcr_Regulatory_Proteins"/>
</dbReference>
<keyword evidence="6" id="KW-0539">Nucleus</keyword>